<feature type="transmembrane region" description="Helical" evidence="1">
    <location>
        <begin position="74"/>
        <end position="93"/>
    </location>
</feature>
<evidence type="ECO:0000256" key="1">
    <source>
        <dbReference type="SAM" id="Phobius"/>
    </source>
</evidence>
<dbReference type="HOGENOM" id="CLU_898766_0_0_1"/>
<protein>
    <submittedName>
        <fullName evidence="2">Uncharacterized LOC100175665</fullName>
    </submittedName>
</protein>
<feature type="transmembrane region" description="Helical" evidence="1">
    <location>
        <begin position="269"/>
        <end position="291"/>
    </location>
</feature>
<sequence length="310" mass="35588">MRNRVAMTTGFDRNVTMNYSDVRGNVTIRTLGRGSGFTEEIMADVILVINVIIMTSAMTYHIRFGQRSLRFTNLIWSVGNMALTMRAMTYQLELRAGHYDVICDVFLVIDLILHSLNRLFPYFILWIRQVSLYTTPTLHRLNTIKIKLLSIFTLIGIIGFQVATFGIQYNVVHFTATPTGCVLSARNIRAVRRLFNVHSPIFFSISTLFHLILLGLLLYPILRHIRTRRHDDAIMRMIIRIVICTAVCICSDLLYLVVKYIRPPGASTIFIGLSSCYDVTINIIAVTSSFADYRLRFFPYVKLFKNEPLN</sequence>
<feature type="transmembrane region" description="Helical" evidence="1">
    <location>
        <begin position="148"/>
        <end position="169"/>
    </location>
</feature>
<accession>F6X6X4</accession>
<reference evidence="2" key="3">
    <citation type="submission" date="2025-09" db="UniProtKB">
        <authorList>
            <consortium name="Ensembl"/>
        </authorList>
    </citation>
    <scope>IDENTIFICATION</scope>
</reference>
<dbReference type="AlphaFoldDB" id="F6X6X4"/>
<evidence type="ECO:0000313" key="2">
    <source>
        <dbReference type="Ensembl" id="ENSCINP00000027373.2"/>
    </source>
</evidence>
<keyword evidence="3" id="KW-1185">Reference proteome</keyword>
<dbReference type="Proteomes" id="UP000008144">
    <property type="component" value="Unassembled WGS sequence"/>
</dbReference>
<dbReference type="GeneTree" id="ENSGT00660000096124"/>
<reference evidence="2" key="2">
    <citation type="submission" date="2025-08" db="UniProtKB">
        <authorList>
            <consortium name="Ensembl"/>
        </authorList>
    </citation>
    <scope>IDENTIFICATION</scope>
</reference>
<dbReference type="Ensembl" id="ENSCINT00000027619.2">
    <property type="protein sequence ID" value="ENSCINP00000027373.2"/>
    <property type="gene ID" value="ENSCING00000015436.2"/>
</dbReference>
<keyword evidence="1" id="KW-0472">Membrane</keyword>
<keyword evidence="1" id="KW-1133">Transmembrane helix</keyword>
<feature type="transmembrane region" description="Helical" evidence="1">
    <location>
        <begin position="234"/>
        <end position="257"/>
    </location>
</feature>
<organism evidence="2 3">
    <name type="scientific">Ciona intestinalis</name>
    <name type="common">Transparent sea squirt</name>
    <name type="synonym">Ascidia intestinalis</name>
    <dbReference type="NCBI Taxonomy" id="7719"/>
    <lineage>
        <taxon>Eukaryota</taxon>
        <taxon>Metazoa</taxon>
        <taxon>Chordata</taxon>
        <taxon>Tunicata</taxon>
        <taxon>Ascidiacea</taxon>
        <taxon>Phlebobranchia</taxon>
        <taxon>Cionidae</taxon>
        <taxon>Ciona</taxon>
    </lineage>
</organism>
<feature type="transmembrane region" description="Helical" evidence="1">
    <location>
        <begin position="201"/>
        <end position="222"/>
    </location>
</feature>
<name>F6X6X4_CIOIN</name>
<gene>
    <name evidence="2" type="primary">LOC100175665</name>
</gene>
<proteinExistence type="predicted"/>
<keyword evidence="1" id="KW-0812">Transmembrane</keyword>
<reference evidence="3" key="1">
    <citation type="journal article" date="2002" name="Science">
        <title>The draft genome of Ciona intestinalis: insights into chordate and vertebrate origins.</title>
        <authorList>
            <person name="Dehal P."/>
            <person name="Satou Y."/>
            <person name="Campbell R.K."/>
            <person name="Chapman J."/>
            <person name="Degnan B."/>
            <person name="De Tomaso A."/>
            <person name="Davidson B."/>
            <person name="Di Gregorio A."/>
            <person name="Gelpke M."/>
            <person name="Goodstein D.M."/>
            <person name="Harafuji N."/>
            <person name="Hastings K.E."/>
            <person name="Ho I."/>
            <person name="Hotta K."/>
            <person name="Huang W."/>
            <person name="Kawashima T."/>
            <person name="Lemaire P."/>
            <person name="Martinez D."/>
            <person name="Meinertzhagen I.A."/>
            <person name="Necula S."/>
            <person name="Nonaka M."/>
            <person name="Putnam N."/>
            <person name="Rash S."/>
            <person name="Saiga H."/>
            <person name="Satake M."/>
            <person name="Terry A."/>
            <person name="Yamada L."/>
            <person name="Wang H.G."/>
            <person name="Awazu S."/>
            <person name="Azumi K."/>
            <person name="Boore J."/>
            <person name="Branno M."/>
            <person name="Chin-Bow S."/>
            <person name="DeSantis R."/>
            <person name="Doyle S."/>
            <person name="Francino P."/>
            <person name="Keys D.N."/>
            <person name="Haga S."/>
            <person name="Hayashi H."/>
            <person name="Hino K."/>
            <person name="Imai K.S."/>
            <person name="Inaba K."/>
            <person name="Kano S."/>
            <person name="Kobayashi K."/>
            <person name="Kobayashi M."/>
            <person name="Lee B.I."/>
            <person name="Makabe K.W."/>
            <person name="Manohar C."/>
            <person name="Matassi G."/>
            <person name="Medina M."/>
            <person name="Mochizuki Y."/>
            <person name="Mount S."/>
            <person name="Morishita T."/>
            <person name="Miura S."/>
            <person name="Nakayama A."/>
            <person name="Nishizaka S."/>
            <person name="Nomoto H."/>
            <person name="Ohta F."/>
            <person name="Oishi K."/>
            <person name="Rigoutsos I."/>
            <person name="Sano M."/>
            <person name="Sasaki A."/>
            <person name="Sasakura Y."/>
            <person name="Shoguchi E."/>
            <person name="Shin-i T."/>
            <person name="Spagnuolo A."/>
            <person name="Stainier D."/>
            <person name="Suzuki M.M."/>
            <person name="Tassy O."/>
            <person name="Takatori N."/>
            <person name="Tokuoka M."/>
            <person name="Yagi K."/>
            <person name="Yoshizaki F."/>
            <person name="Wada S."/>
            <person name="Zhang C."/>
            <person name="Hyatt P.D."/>
            <person name="Larimer F."/>
            <person name="Detter C."/>
            <person name="Doggett N."/>
            <person name="Glavina T."/>
            <person name="Hawkins T."/>
            <person name="Richardson P."/>
            <person name="Lucas S."/>
            <person name="Kohara Y."/>
            <person name="Levine M."/>
            <person name="Satoh N."/>
            <person name="Rokhsar D.S."/>
        </authorList>
    </citation>
    <scope>NUCLEOTIDE SEQUENCE [LARGE SCALE GENOMIC DNA]</scope>
</reference>
<feature type="transmembrane region" description="Helical" evidence="1">
    <location>
        <begin position="105"/>
        <end position="127"/>
    </location>
</feature>
<dbReference type="InParanoid" id="F6X6X4"/>
<evidence type="ECO:0000313" key="3">
    <source>
        <dbReference type="Proteomes" id="UP000008144"/>
    </source>
</evidence>